<keyword evidence="7" id="KW-1185">Reference proteome</keyword>
<keyword evidence="4" id="KW-0456">Lyase</keyword>
<evidence type="ECO:0000313" key="7">
    <source>
        <dbReference type="Proteomes" id="UP001500392"/>
    </source>
</evidence>
<evidence type="ECO:0000256" key="1">
    <source>
        <dbReference type="ARBA" id="ARBA00004761"/>
    </source>
</evidence>
<sequence length="208" mass="22400">MHDALTVVKKTAPVMAVAQFTSLDHAKACAELFAEAAVPAVEITLRHPDAWQMVKLCKDLMPNALIGVGTVLNRRQMLRAVDEADFVISPGFSRELSMLAHKTLTTYIPGVATATEIMAAMAEEHRVFKMYPAAAIGGVALLKSLSGPFPDAVFCPTGGISEANYQEYLALPCVSCVGGSWIVPSEAALQKDRAGYLSMLKRLYQRGT</sequence>
<comment type="similarity">
    <text evidence="2">Belongs to the KHG/KDPG aldolase family.</text>
</comment>
<gene>
    <name evidence="6" type="ORF">GCM10022414_01340</name>
</gene>
<evidence type="ECO:0000256" key="2">
    <source>
        <dbReference type="ARBA" id="ARBA00006906"/>
    </source>
</evidence>
<dbReference type="Gene3D" id="3.20.20.70">
    <property type="entry name" value="Aldolase class I"/>
    <property type="match status" value="1"/>
</dbReference>
<accession>A0ABP7W7H9</accession>
<dbReference type="EMBL" id="BAABDM010000001">
    <property type="protein sequence ID" value="GAA4082507.1"/>
    <property type="molecule type" value="Genomic_DNA"/>
</dbReference>
<reference evidence="7" key="1">
    <citation type="journal article" date="2019" name="Int. J. Syst. Evol. Microbiol.">
        <title>The Global Catalogue of Microorganisms (GCM) 10K type strain sequencing project: providing services to taxonomists for standard genome sequencing and annotation.</title>
        <authorList>
            <consortium name="The Broad Institute Genomics Platform"/>
            <consortium name="The Broad Institute Genome Sequencing Center for Infectious Disease"/>
            <person name="Wu L."/>
            <person name="Ma J."/>
        </authorList>
    </citation>
    <scope>NUCLEOTIDE SEQUENCE [LARGE SCALE GENOMIC DNA]</scope>
    <source>
        <strain evidence="7">JCM 17304</strain>
    </source>
</reference>
<dbReference type="NCBIfam" id="TIGR01182">
    <property type="entry name" value="eda"/>
    <property type="match status" value="1"/>
</dbReference>
<dbReference type="InterPro" id="IPR013785">
    <property type="entry name" value="Aldolase_TIM"/>
</dbReference>
<evidence type="ECO:0000256" key="3">
    <source>
        <dbReference type="ARBA" id="ARBA00011233"/>
    </source>
</evidence>
<evidence type="ECO:0000256" key="4">
    <source>
        <dbReference type="ARBA" id="ARBA00023239"/>
    </source>
</evidence>
<keyword evidence="5" id="KW-0119">Carbohydrate metabolism</keyword>
<dbReference type="PANTHER" id="PTHR30246:SF1">
    <property type="entry name" value="2-DEHYDRO-3-DEOXY-6-PHOSPHOGALACTONATE ALDOLASE-RELATED"/>
    <property type="match status" value="1"/>
</dbReference>
<dbReference type="Pfam" id="PF01081">
    <property type="entry name" value="Aldolase"/>
    <property type="match status" value="1"/>
</dbReference>
<dbReference type="Proteomes" id="UP001500392">
    <property type="component" value="Unassembled WGS sequence"/>
</dbReference>
<proteinExistence type="inferred from homology"/>
<dbReference type="InterPro" id="IPR000887">
    <property type="entry name" value="Aldlse_KDPG_KHG"/>
</dbReference>
<dbReference type="PANTHER" id="PTHR30246">
    <property type="entry name" value="2-KETO-3-DEOXY-6-PHOSPHOGLUCONATE ALDOLASE"/>
    <property type="match status" value="1"/>
</dbReference>
<dbReference type="CDD" id="cd00452">
    <property type="entry name" value="KDPG_aldolase"/>
    <property type="match status" value="1"/>
</dbReference>
<name>A0ABP7W7H9_9GAMM</name>
<protein>
    <submittedName>
        <fullName evidence="6">Bifunctional 4-hydroxy-2-oxoglutarate aldolase/2-dehydro-3-deoxy-phosphogluconate aldolase</fullName>
    </submittedName>
</protein>
<comment type="subunit">
    <text evidence="3">Homotrimer.</text>
</comment>
<organism evidence="6 7">
    <name type="scientific">Zhongshania borealis</name>
    <dbReference type="NCBI Taxonomy" id="889488"/>
    <lineage>
        <taxon>Bacteria</taxon>
        <taxon>Pseudomonadati</taxon>
        <taxon>Pseudomonadota</taxon>
        <taxon>Gammaproteobacteria</taxon>
        <taxon>Cellvibrionales</taxon>
        <taxon>Spongiibacteraceae</taxon>
        <taxon>Zhongshania</taxon>
    </lineage>
</organism>
<comment type="pathway">
    <text evidence="1">Carbohydrate acid metabolism.</text>
</comment>
<evidence type="ECO:0000256" key="5">
    <source>
        <dbReference type="ARBA" id="ARBA00023277"/>
    </source>
</evidence>
<comment type="caution">
    <text evidence="6">The sequence shown here is derived from an EMBL/GenBank/DDBJ whole genome shotgun (WGS) entry which is preliminary data.</text>
</comment>
<dbReference type="SUPFAM" id="SSF51569">
    <property type="entry name" value="Aldolase"/>
    <property type="match status" value="1"/>
</dbReference>
<dbReference type="RefSeq" id="WP_344931773.1">
    <property type="nucleotide sequence ID" value="NZ_BAABDM010000001.1"/>
</dbReference>
<evidence type="ECO:0000313" key="6">
    <source>
        <dbReference type="EMBL" id="GAA4082507.1"/>
    </source>
</evidence>